<proteinExistence type="predicted"/>
<gene>
    <name evidence="4" type="ORF">AAFF_G00326060</name>
</gene>
<accession>A0AAD7X1I2</accession>
<dbReference type="GO" id="GO:0003677">
    <property type="term" value="F:DNA binding"/>
    <property type="evidence" value="ECO:0007669"/>
    <property type="project" value="UniProtKB-UniRule"/>
</dbReference>
<dbReference type="Gene3D" id="1.10.10.60">
    <property type="entry name" value="Homeodomain-like"/>
    <property type="match status" value="1"/>
</dbReference>
<keyword evidence="1" id="KW-0539">Nucleus</keyword>
<feature type="domain" description="Homeobox" evidence="3">
    <location>
        <begin position="10"/>
        <end position="74"/>
    </location>
</feature>
<keyword evidence="1" id="KW-0371">Homeobox</keyword>
<dbReference type="PROSITE" id="PS50071">
    <property type="entry name" value="HOMEOBOX_2"/>
    <property type="match status" value="1"/>
</dbReference>
<evidence type="ECO:0000256" key="2">
    <source>
        <dbReference type="SAM" id="MobiDB-lite"/>
    </source>
</evidence>
<keyword evidence="1" id="KW-0238">DNA-binding</keyword>
<dbReference type="SMART" id="SM00389">
    <property type="entry name" value="HOX"/>
    <property type="match status" value="1"/>
</dbReference>
<feature type="region of interest" description="Disordered" evidence="2">
    <location>
        <begin position="172"/>
        <end position="191"/>
    </location>
</feature>
<comment type="caution">
    <text evidence="4">The sequence shown here is derived from an EMBL/GenBank/DDBJ whole genome shotgun (WGS) entry which is preliminary data.</text>
</comment>
<comment type="subcellular location">
    <subcellularLocation>
        <location evidence="1">Nucleus</location>
    </subcellularLocation>
</comment>
<dbReference type="SUPFAM" id="SSF46689">
    <property type="entry name" value="Homeodomain-like"/>
    <property type="match status" value="1"/>
</dbReference>
<evidence type="ECO:0000313" key="4">
    <source>
        <dbReference type="EMBL" id="KAJ8416728.1"/>
    </source>
</evidence>
<feature type="compositionally biased region" description="Polar residues" evidence="2">
    <location>
        <begin position="289"/>
        <end position="298"/>
    </location>
</feature>
<dbReference type="CDD" id="cd00086">
    <property type="entry name" value="homeodomain"/>
    <property type="match status" value="1"/>
</dbReference>
<reference evidence="4" key="1">
    <citation type="journal article" date="2023" name="Science">
        <title>Genome structures resolve the early diversification of teleost fishes.</title>
        <authorList>
            <person name="Parey E."/>
            <person name="Louis A."/>
            <person name="Montfort J."/>
            <person name="Bouchez O."/>
            <person name="Roques C."/>
            <person name="Iampietro C."/>
            <person name="Lluch J."/>
            <person name="Castinel A."/>
            <person name="Donnadieu C."/>
            <person name="Desvignes T."/>
            <person name="Floi Bucao C."/>
            <person name="Jouanno E."/>
            <person name="Wen M."/>
            <person name="Mejri S."/>
            <person name="Dirks R."/>
            <person name="Jansen H."/>
            <person name="Henkel C."/>
            <person name="Chen W.J."/>
            <person name="Zahm M."/>
            <person name="Cabau C."/>
            <person name="Klopp C."/>
            <person name="Thompson A.W."/>
            <person name="Robinson-Rechavi M."/>
            <person name="Braasch I."/>
            <person name="Lecointre G."/>
            <person name="Bobe J."/>
            <person name="Postlethwait J.H."/>
            <person name="Berthelot C."/>
            <person name="Roest Crollius H."/>
            <person name="Guiguen Y."/>
        </authorList>
    </citation>
    <scope>NUCLEOTIDE SEQUENCE</scope>
    <source>
        <strain evidence="4">NC1722</strain>
    </source>
</reference>
<organism evidence="4 5">
    <name type="scientific">Aldrovandia affinis</name>
    <dbReference type="NCBI Taxonomy" id="143900"/>
    <lineage>
        <taxon>Eukaryota</taxon>
        <taxon>Metazoa</taxon>
        <taxon>Chordata</taxon>
        <taxon>Craniata</taxon>
        <taxon>Vertebrata</taxon>
        <taxon>Euteleostomi</taxon>
        <taxon>Actinopterygii</taxon>
        <taxon>Neopterygii</taxon>
        <taxon>Teleostei</taxon>
        <taxon>Notacanthiformes</taxon>
        <taxon>Halosauridae</taxon>
        <taxon>Aldrovandia</taxon>
    </lineage>
</organism>
<dbReference type="InterPro" id="IPR001356">
    <property type="entry name" value="HD"/>
</dbReference>
<feature type="compositionally biased region" description="Low complexity" evidence="2">
    <location>
        <begin position="273"/>
        <end position="283"/>
    </location>
</feature>
<keyword evidence="5" id="KW-1185">Reference proteome</keyword>
<feature type="DNA-binding region" description="Homeobox" evidence="1">
    <location>
        <begin position="12"/>
        <end position="75"/>
    </location>
</feature>
<evidence type="ECO:0000259" key="3">
    <source>
        <dbReference type="PROSITE" id="PS50071"/>
    </source>
</evidence>
<feature type="region of interest" description="Disordered" evidence="2">
    <location>
        <begin position="250"/>
        <end position="303"/>
    </location>
</feature>
<evidence type="ECO:0000313" key="5">
    <source>
        <dbReference type="Proteomes" id="UP001221898"/>
    </source>
</evidence>
<dbReference type="Proteomes" id="UP001221898">
    <property type="component" value="Unassembled WGS sequence"/>
</dbReference>
<feature type="region of interest" description="Disordered" evidence="2">
    <location>
        <begin position="122"/>
        <end position="159"/>
    </location>
</feature>
<name>A0AAD7X1I2_9TELE</name>
<dbReference type="GO" id="GO:0005634">
    <property type="term" value="C:nucleus"/>
    <property type="evidence" value="ECO:0007669"/>
    <property type="project" value="UniProtKB-SubCell"/>
</dbReference>
<evidence type="ECO:0000256" key="1">
    <source>
        <dbReference type="PROSITE-ProRule" id="PRU00108"/>
    </source>
</evidence>
<dbReference type="AlphaFoldDB" id="A0AAD7X1I2"/>
<sequence>MEAWQEKRSIQNMNLRSVFSAEQQEILERYYENGMTNQSKSCFQMILQCAQETKLDFSVVRTWVGNKRRKLASKVEQNGVVGHSLPGHSLVGASGGALVAGMPLTPEMVAARSVQRGPAAAHLLPPVSTSSSSPSPSSCSPHSGGSGHSSGGNNNNNNNDVIVTGIYSLGRPSARPELPSPHARAAAKAPPPLRVEAELPVQIHVRPALHTGSPPLHTKAIALPRKALPHSATSGPTLYGKVRRSFPSVEPAGVPRSWARQYGPPQSQPWPFPSSQTQSQSPPALAGTSAHTGPQSGVTDPGVRIQQVFTLAALSDGQYRSPSGSQ</sequence>
<dbReference type="EMBL" id="JAINUG010000005">
    <property type="protein sequence ID" value="KAJ8416728.1"/>
    <property type="molecule type" value="Genomic_DNA"/>
</dbReference>
<feature type="compositionally biased region" description="Low complexity" evidence="2">
    <location>
        <begin position="125"/>
        <end position="143"/>
    </location>
</feature>
<protein>
    <recommendedName>
        <fullName evidence="3">Homeobox domain-containing protein</fullName>
    </recommendedName>
</protein>
<dbReference type="InterPro" id="IPR009057">
    <property type="entry name" value="Homeodomain-like_sf"/>
</dbReference>